<accession>A0A482X3K6</accession>
<proteinExistence type="predicted"/>
<evidence type="ECO:0000256" key="1">
    <source>
        <dbReference type="ARBA" id="ARBA00022737"/>
    </source>
</evidence>
<dbReference type="EMBL" id="QKKF02018737">
    <property type="protein sequence ID" value="RZF40252.1"/>
    <property type="molecule type" value="Genomic_DNA"/>
</dbReference>
<dbReference type="STRING" id="195883.A0A482X3K6"/>
<organism evidence="3 4">
    <name type="scientific">Laodelphax striatellus</name>
    <name type="common">Small brown planthopper</name>
    <name type="synonym">Delphax striatella</name>
    <dbReference type="NCBI Taxonomy" id="195883"/>
    <lineage>
        <taxon>Eukaryota</taxon>
        <taxon>Metazoa</taxon>
        <taxon>Ecdysozoa</taxon>
        <taxon>Arthropoda</taxon>
        <taxon>Hexapoda</taxon>
        <taxon>Insecta</taxon>
        <taxon>Pterygota</taxon>
        <taxon>Neoptera</taxon>
        <taxon>Paraneoptera</taxon>
        <taxon>Hemiptera</taxon>
        <taxon>Auchenorrhyncha</taxon>
        <taxon>Fulgoroidea</taxon>
        <taxon>Delphacidae</taxon>
        <taxon>Criomorphinae</taxon>
        <taxon>Laodelphax</taxon>
    </lineage>
</organism>
<dbReference type="GO" id="GO:0031514">
    <property type="term" value="C:motile cilium"/>
    <property type="evidence" value="ECO:0007669"/>
    <property type="project" value="TreeGrafter"/>
</dbReference>
<dbReference type="Pfam" id="PF02493">
    <property type="entry name" value="MORN"/>
    <property type="match status" value="7"/>
</dbReference>
<reference evidence="3 4" key="1">
    <citation type="journal article" date="2017" name="Gigascience">
        <title>Genome sequence of the small brown planthopper, Laodelphax striatellus.</title>
        <authorList>
            <person name="Zhu J."/>
            <person name="Jiang F."/>
            <person name="Wang X."/>
            <person name="Yang P."/>
            <person name="Bao Y."/>
            <person name="Zhao W."/>
            <person name="Wang W."/>
            <person name="Lu H."/>
            <person name="Wang Q."/>
            <person name="Cui N."/>
            <person name="Li J."/>
            <person name="Chen X."/>
            <person name="Luo L."/>
            <person name="Yu J."/>
            <person name="Kang L."/>
            <person name="Cui F."/>
        </authorList>
    </citation>
    <scope>NUCLEOTIDE SEQUENCE [LARGE SCALE GENOMIC DNA]</scope>
    <source>
        <strain evidence="3">Lst14</strain>
    </source>
</reference>
<dbReference type="FunFam" id="2.20.110.10:FF:000002">
    <property type="entry name" value="Phosphatidylinositol 4-phosphate 5-kinase 8"/>
    <property type="match status" value="1"/>
</dbReference>
<dbReference type="SMART" id="SM00698">
    <property type="entry name" value="MORN"/>
    <property type="match status" value="6"/>
</dbReference>
<dbReference type="GO" id="GO:0005634">
    <property type="term" value="C:nucleus"/>
    <property type="evidence" value="ECO:0007669"/>
    <property type="project" value="TreeGrafter"/>
</dbReference>
<protein>
    <submittedName>
        <fullName evidence="3">Uncharacterized protein</fullName>
    </submittedName>
</protein>
<dbReference type="Proteomes" id="UP000291343">
    <property type="component" value="Unassembled WGS sequence"/>
</dbReference>
<dbReference type="SUPFAM" id="SSF82185">
    <property type="entry name" value="Histone H3 K4-specific methyltransferase SET7/9 N-terminal domain"/>
    <property type="match status" value="1"/>
</dbReference>
<dbReference type="OrthoDB" id="423343at2759"/>
<feature type="compositionally biased region" description="Basic and acidic residues" evidence="2">
    <location>
        <begin position="215"/>
        <end position="230"/>
    </location>
</feature>
<keyword evidence="4" id="KW-1185">Reference proteome</keyword>
<dbReference type="SMR" id="A0A482X3K6"/>
<sequence length="230" mass="26688">MAEEPEENPNEGEDVDQDVIGKYEGKRNEANQRHGLGFALLPNGDMYDGQYKFGKRHGKGIYVFRNGARYHGTYRQGMKHGIGKFIYPDGSTYEGEWKKDEKHGYGVYRYANGDHYEGSWHKGKRHGHGSYFHKKDGVKYSGFWEKGKRQGTAQVHYAKFRHHGKWKDNRPIGEGCFTFDTKAIQLGHYLFIEEKHKNFVSDESGWPAETDEDETKGNEGKRKAFNELRR</sequence>
<comment type="caution">
    <text evidence="3">The sequence shown here is derived from an EMBL/GenBank/DDBJ whole genome shotgun (WGS) entry which is preliminary data.</text>
</comment>
<dbReference type="InterPro" id="IPR003409">
    <property type="entry name" value="MORN"/>
</dbReference>
<dbReference type="PANTHER" id="PTHR43215">
    <property type="entry name" value="RADIAL SPOKE HEAD 1 HOMOLOG"/>
    <property type="match status" value="1"/>
</dbReference>
<evidence type="ECO:0000313" key="4">
    <source>
        <dbReference type="Proteomes" id="UP000291343"/>
    </source>
</evidence>
<feature type="region of interest" description="Disordered" evidence="2">
    <location>
        <begin position="202"/>
        <end position="230"/>
    </location>
</feature>
<name>A0A482X3K6_LAOST</name>
<feature type="compositionally biased region" description="Acidic residues" evidence="2">
    <location>
        <begin position="1"/>
        <end position="17"/>
    </location>
</feature>
<dbReference type="InParanoid" id="A0A482X3K6"/>
<dbReference type="Gene3D" id="2.20.110.10">
    <property type="entry name" value="Histone H3 K4-specific methyltransferase SET7/9 N-terminal domain"/>
    <property type="match status" value="3"/>
</dbReference>
<evidence type="ECO:0000313" key="3">
    <source>
        <dbReference type="EMBL" id="RZF40252.1"/>
    </source>
</evidence>
<dbReference type="GO" id="GO:0007286">
    <property type="term" value="P:spermatid development"/>
    <property type="evidence" value="ECO:0007669"/>
    <property type="project" value="TreeGrafter"/>
</dbReference>
<dbReference type="PANTHER" id="PTHR43215:SF14">
    <property type="entry name" value="RADIAL SPOKE HEAD 1 HOMOLOG"/>
    <property type="match status" value="1"/>
</dbReference>
<gene>
    <name evidence="3" type="ORF">LSTR_LSTR007452</name>
</gene>
<keyword evidence="1" id="KW-0677">Repeat</keyword>
<dbReference type="GO" id="GO:0035082">
    <property type="term" value="P:axoneme assembly"/>
    <property type="evidence" value="ECO:0007669"/>
    <property type="project" value="TreeGrafter"/>
</dbReference>
<evidence type="ECO:0000256" key="2">
    <source>
        <dbReference type="SAM" id="MobiDB-lite"/>
    </source>
</evidence>
<dbReference type="AlphaFoldDB" id="A0A482X3K6"/>
<feature type="region of interest" description="Disordered" evidence="2">
    <location>
        <begin position="1"/>
        <end position="27"/>
    </location>
</feature>